<dbReference type="RefSeq" id="WP_039143248.1">
    <property type="nucleotide sequence ID" value="NZ_JOJZ01000009.1"/>
</dbReference>
<organism evidence="1 2">
    <name type="scientific">Fructilactobacillus fructivorans</name>
    <dbReference type="NCBI Taxonomy" id="1614"/>
    <lineage>
        <taxon>Bacteria</taxon>
        <taxon>Bacillati</taxon>
        <taxon>Bacillota</taxon>
        <taxon>Bacilli</taxon>
        <taxon>Lactobacillales</taxon>
        <taxon>Lactobacillaceae</taxon>
        <taxon>Fructilactobacillus</taxon>
    </lineage>
</organism>
<accession>A0A0C1LZH5</accession>
<dbReference type="GeneID" id="74912903"/>
<dbReference type="PATRIC" id="fig|1614.7.peg.194"/>
<keyword evidence="2" id="KW-1185">Reference proteome</keyword>
<sequence>MNMDKSLNKLFTIKSLNNLIYERNVDNYKKIVNKLNGKPNEMLNLQNLKLIYKYMSVHHRNEYFYKNTLLNKILLGRHSINTSTAIRELPIDGNILDFLIVNGTGSVYEIKTELDNLQRLKKQLDAYYRAFSFCNVVTDETHLKEIKRDINIPELGILVLTKRNTLHEEKKAKEKTNHLNHKTMFRILRKYEFENILMNEFGYLPDINSLRYYDECFKMFRHINIFHAQKLMLAQLKRRCNINSNNLGSFNNVPKEIKFIIYFSNYKKNDFNKLNSFLYKKTKEM</sequence>
<dbReference type="NCBIfam" id="NF033832">
    <property type="entry name" value="sce7726_fam"/>
    <property type="match status" value="1"/>
</dbReference>
<dbReference type="EMBL" id="JOJZ01000009">
    <property type="protein sequence ID" value="KID42275.1"/>
    <property type="molecule type" value="Genomic_DNA"/>
</dbReference>
<dbReference type="OrthoDB" id="128875at2"/>
<dbReference type="Proteomes" id="UP000031397">
    <property type="component" value="Unassembled WGS sequence"/>
</dbReference>
<proteinExistence type="predicted"/>
<evidence type="ECO:0000313" key="2">
    <source>
        <dbReference type="Proteomes" id="UP000031397"/>
    </source>
</evidence>
<reference evidence="1 2" key="1">
    <citation type="submission" date="2014-06" db="EMBL/GenBank/DDBJ databases">
        <title>Functional and comparative genomic analyses of the Drosophila gut microbiota identify candidate symbiosis factors.</title>
        <authorList>
            <person name="Newell P.D."/>
            <person name="Chaston J.M."/>
            <person name="Douglas A.E."/>
        </authorList>
    </citation>
    <scope>NUCLEOTIDE SEQUENCE [LARGE SCALE GENOMIC DNA]</scope>
    <source>
        <strain evidence="1 2">DmCS_002</strain>
    </source>
</reference>
<dbReference type="InterPro" id="IPR047729">
    <property type="entry name" value="Sce7726-like"/>
</dbReference>
<evidence type="ECO:0008006" key="3">
    <source>
        <dbReference type="Google" id="ProtNLM"/>
    </source>
</evidence>
<protein>
    <recommendedName>
        <fullName evidence="3">Sce7726 family protein</fullName>
    </recommendedName>
</protein>
<name>A0A0C1LZH5_9LACO</name>
<evidence type="ECO:0000313" key="1">
    <source>
        <dbReference type="EMBL" id="KID42275.1"/>
    </source>
</evidence>
<gene>
    <name evidence="1" type="ORF">LfDm3_0204</name>
</gene>
<comment type="caution">
    <text evidence="1">The sequence shown here is derived from an EMBL/GenBank/DDBJ whole genome shotgun (WGS) entry which is preliminary data.</text>
</comment>
<dbReference type="AlphaFoldDB" id="A0A0C1LZH5"/>